<comment type="caution">
    <text evidence="2">The sequence shown here is derived from an EMBL/GenBank/DDBJ whole genome shotgun (WGS) entry which is preliminary data.</text>
</comment>
<dbReference type="EMBL" id="JACGWJ010000006">
    <property type="protein sequence ID" value="KAL0413307.1"/>
    <property type="molecule type" value="Genomic_DNA"/>
</dbReference>
<name>A0AAW2U8T0_SESRA</name>
<evidence type="ECO:0000256" key="1">
    <source>
        <dbReference type="SAM" id="MobiDB-lite"/>
    </source>
</evidence>
<reference evidence="2" key="2">
    <citation type="journal article" date="2024" name="Plant">
        <title>Genomic evolution and insights into agronomic trait innovations of Sesamum species.</title>
        <authorList>
            <person name="Miao H."/>
            <person name="Wang L."/>
            <person name="Qu L."/>
            <person name="Liu H."/>
            <person name="Sun Y."/>
            <person name="Le M."/>
            <person name="Wang Q."/>
            <person name="Wei S."/>
            <person name="Zheng Y."/>
            <person name="Lin W."/>
            <person name="Duan Y."/>
            <person name="Cao H."/>
            <person name="Xiong S."/>
            <person name="Wang X."/>
            <person name="Wei L."/>
            <person name="Li C."/>
            <person name="Ma Q."/>
            <person name="Ju M."/>
            <person name="Zhao R."/>
            <person name="Li G."/>
            <person name="Mu C."/>
            <person name="Tian Q."/>
            <person name="Mei H."/>
            <person name="Zhang T."/>
            <person name="Gao T."/>
            <person name="Zhang H."/>
        </authorList>
    </citation>
    <scope>NUCLEOTIDE SEQUENCE</scope>
    <source>
        <strain evidence="2">G02</strain>
    </source>
</reference>
<feature type="region of interest" description="Disordered" evidence="1">
    <location>
        <begin position="63"/>
        <end position="93"/>
    </location>
</feature>
<dbReference type="AlphaFoldDB" id="A0AAW2U8T0"/>
<organism evidence="2">
    <name type="scientific">Sesamum radiatum</name>
    <name type="common">Black benniseed</name>
    <dbReference type="NCBI Taxonomy" id="300843"/>
    <lineage>
        <taxon>Eukaryota</taxon>
        <taxon>Viridiplantae</taxon>
        <taxon>Streptophyta</taxon>
        <taxon>Embryophyta</taxon>
        <taxon>Tracheophyta</taxon>
        <taxon>Spermatophyta</taxon>
        <taxon>Magnoliopsida</taxon>
        <taxon>eudicotyledons</taxon>
        <taxon>Gunneridae</taxon>
        <taxon>Pentapetalae</taxon>
        <taxon>asterids</taxon>
        <taxon>lamiids</taxon>
        <taxon>Lamiales</taxon>
        <taxon>Pedaliaceae</taxon>
        <taxon>Sesamum</taxon>
    </lineage>
</organism>
<proteinExistence type="predicted"/>
<sequence length="93" mass="9930">MSTIISSRRNIRPPVSGSEVAVAMVMCMFGWRSRPQSQGQIHGPCSCPQLQPATSAARSLLLMPSIRRGYGHHQPSTEANDPPSASGTSPAKE</sequence>
<feature type="compositionally biased region" description="Polar residues" evidence="1">
    <location>
        <begin position="74"/>
        <end position="93"/>
    </location>
</feature>
<accession>A0AAW2U8T0</accession>
<reference evidence="2" key="1">
    <citation type="submission" date="2020-06" db="EMBL/GenBank/DDBJ databases">
        <authorList>
            <person name="Li T."/>
            <person name="Hu X."/>
            <person name="Zhang T."/>
            <person name="Song X."/>
            <person name="Zhang H."/>
            <person name="Dai N."/>
            <person name="Sheng W."/>
            <person name="Hou X."/>
            <person name="Wei L."/>
        </authorList>
    </citation>
    <scope>NUCLEOTIDE SEQUENCE</scope>
    <source>
        <strain evidence="2">G02</strain>
        <tissue evidence="2">Leaf</tissue>
    </source>
</reference>
<evidence type="ECO:0000313" key="2">
    <source>
        <dbReference type="EMBL" id="KAL0413307.1"/>
    </source>
</evidence>
<gene>
    <name evidence="2" type="ORF">Sradi_1532400</name>
</gene>
<protein>
    <submittedName>
        <fullName evidence="2">Uncharacterized protein</fullName>
    </submittedName>
</protein>